<dbReference type="PANTHER" id="PTHR30575:SF0">
    <property type="entry name" value="XAA-ARG DIPEPTIDASE"/>
    <property type="match status" value="1"/>
</dbReference>
<dbReference type="SUPFAM" id="SSF53187">
    <property type="entry name" value="Zn-dependent exopeptidases"/>
    <property type="match status" value="1"/>
</dbReference>
<keyword evidence="4" id="KW-1185">Reference proteome</keyword>
<dbReference type="CDD" id="cd03887">
    <property type="entry name" value="M20_Acy1L2"/>
    <property type="match status" value="1"/>
</dbReference>
<proteinExistence type="inferred from homology"/>
<dbReference type="FunFam" id="3.30.70.360:FF:000004">
    <property type="entry name" value="Peptidase M20 domain-containing protein 2"/>
    <property type="match status" value="1"/>
</dbReference>
<dbReference type="Gene3D" id="3.40.630.10">
    <property type="entry name" value="Zn peptidases"/>
    <property type="match status" value="1"/>
</dbReference>
<dbReference type="Proteomes" id="UP001142078">
    <property type="component" value="Unassembled WGS sequence"/>
</dbReference>
<dbReference type="PIRSF" id="PIRSF037226">
    <property type="entry name" value="Amidohydrolase_ACY1L2_prd"/>
    <property type="match status" value="1"/>
</dbReference>
<dbReference type="GO" id="GO:0005737">
    <property type="term" value="C:cytoplasm"/>
    <property type="evidence" value="ECO:0007669"/>
    <property type="project" value="TreeGrafter"/>
</dbReference>
<gene>
    <name evidence="3" type="ORF">NSA23_10475</name>
</gene>
<dbReference type="InterPro" id="IPR011650">
    <property type="entry name" value="Peptidase_M20_dimer"/>
</dbReference>
<evidence type="ECO:0000313" key="4">
    <source>
        <dbReference type="Proteomes" id="UP001142078"/>
    </source>
</evidence>
<comment type="similarity">
    <text evidence="1">Belongs to the peptidase M20A family.</text>
</comment>
<evidence type="ECO:0000259" key="2">
    <source>
        <dbReference type="Pfam" id="PF07687"/>
    </source>
</evidence>
<dbReference type="GO" id="GO:0016805">
    <property type="term" value="F:dipeptidase activity"/>
    <property type="evidence" value="ECO:0007669"/>
    <property type="project" value="InterPro"/>
</dbReference>
<dbReference type="RefSeq" id="WP_257490510.1">
    <property type="nucleotide sequence ID" value="NZ_JANJZL010000006.1"/>
</dbReference>
<name>A0A9X2S5G1_9FIRM</name>
<organism evidence="3 4">
    <name type="scientific">Anaerosalibacter massiliensis</name>
    <dbReference type="NCBI Taxonomy" id="1347392"/>
    <lineage>
        <taxon>Bacteria</taxon>
        <taxon>Bacillati</taxon>
        <taxon>Bacillota</taxon>
        <taxon>Tissierellia</taxon>
        <taxon>Tissierellales</taxon>
        <taxon>Sporanaerobacteraceae</taxon>
        <taxon>Anaerosalibacter</taxon>
    </lineage>
</organism>
<dbReference type="SUPFAM" id="SSF55031">
    <property type="entry name" value="Bacterial exopeptidase dimerisation domain"/>
    <property type="match status" value="1"/>
</dbReference>
<evidence type="ECO:0000313" key="3">
    <source>
        <dbReference type="EMBL" id="MCR2044535.1"/>
    </source>
</evidence>
<dbReference type="Gene3D" id="3.30.70.360">
    <property type="match status" value="1"/>
</dbReference>
<dbReference type="InterPro" id="IPR017439">
    <property type="entry name" value="Amidohydrolase"/>
</dbReference>
<feature type="domain" description="Peptidase M20 dimerisation" evidence="2">
    <location>
        <begin position="170"/>
        <end position="257"/>
    </location>
</feature>
<evidence type="ECO:0000256" key="1">
    <source>
        <dbReference type="PIRNR" id="PIRNR037226"/>
    </source>
</evidence>
<dbReference type="EMBL" id="JANJZL010000006">
    <property type="protein sequence ID" value="MCR2044535.1"/>
    <property type="molecule type" value="Genomic_DNA"/>
</dbReference>
<accession>A0A9X2S5G1</accession>
<protein>
    <recommendedName>
        <fullName evidence="1">Peptidase M20 domain-containing protein 2</fullName>
    </recommendedName>
</protein>
<comment type="caution">
    <text evidence="3">The sequence shown here is derived from an EMBL/GenBank/DDBJ whole genome shotgun (WGS) entry which is preliminary data.</text>
</comment>
<dbReference type="GO" id="GO:0046657">
    <property type="term" value="P:folic acid catabolic process"/>
    <property type="evidence" value="ECO:0007669"/>
    <property type="project" value="TreeGrafter"/>
</dbReference>
<reference evidence="3" key="1">
    <citation type="submission" date="2022-07" db="EMBL/GenBank/DDBJ databases">
        <title>Enhanced cultured diversity of the mouse gut microbiota enables custom-made synthetic communities.</title>
        <authorList>
            <person name="Afrizal A."/>
        </authorList>
    </citation>
    <scope>NUCLEOTIDE SEQUENCE</scope>
    <source>
        <strain evidence="3">DSM 29482</strain>
    </source>
</reference>
<dbReference type="InterPro" id="IPR036264">
    <property type="entry name" value="Bact_exopeptidase_dim_dom"/>
</dbReference>
<dbReference type="InterPro" id="IPR017144">
    <property type="entry name" value="Xaa-Arg_dipeptidase"/>
</dbReference>
<dbReference type="PANTHER" id="PTHR30575">
    <property type="entry name" value="PEPTIDASE M20"/>
    <property type="match status" value="1"/>
</dbReference>
<dbReference type="InterPro" id="IPR002933">
    <property type="entry name" value="Peptidase_M20"/>
</dbReference>
<dbReference type="Pfam" id="PF01546">
    <property type="entry name" value="Peptidase_M20"/>
    <property type="match status" value="1"/>
</dbReference>
<dbReference type="GO" id="GO:0071713">
    <property type="term" value="F:para-aminobenzoyl-glutamate hydrolase activity"/>
    <property type="evidence" value="ECO:0007669"/>
    <property type="project" value="TreeGrafter"/>
</dbReference>
<dbReference type="Pfam" id="PF07687">
    <property type="entry name" value="M20_dimer"/>
    <property type="match status" value="1"/>
</dbReference>
<sequence>MKNKVEILVKGLKEELIELSEFIYHNPELGYKEFKSCKAHVDILKKHGFHVEENFLGIDTAFRAEYKGEKEGPTIAYLSEYDALPEIGHGCGHNLLGTVSTGSGIILSKLVDKVGGKVVVLGTPAEETSGAKVIMTDKGAFNDVDVALIAHPADQYYKSGSSKALEPIQFTFRGKSAHASATPEQGINALDAVILTFNAINALREHIKPSAKIHGIIKRGGEAANIVPDLAIAQFYVRAATKNYLNELSEKVKKCAKGASLATGTKLKIEKYELGYDNLITNNNLQGTFIKNLNKVGIKNINEPLFSSGSTDVGNVSQVCPAIHPSFGICEEGKTFPAHTIEFAEATLTDIAYYNMAKTISALVLTGVDIITDKELLNKIKEEHKLAIAVS</sequence>
<dbReference type="AlphaFoldDB" id="A0A9X2S5G1"/>
<dbReference type="NCBIfam" id="TIGR01891">
    <property type="entry name" value="amidohydrolases"/>
    <property type="match status" value="1"/>
</dbReference>
<dbReference type="InterPro" id="IPR052030">
    <property type="entry name" value="Peptidase_M20/M20A_hydrolases"/>
</dbReference>